<dbReference type="EMBL" id="CP036275">
    <property type="protein sequence ID" value="QDU41012.1"/>
    <property type="molecule type" value="Genomic_DNA"/>
</dbReference>
<reference evidence="1 2" key="1">
    <citation type="submission" date="2019-02" db="EMBL/GenBank/DDBJ databases">
        <title>Deep-cultivation of Planctomycetes and their phenomic and genomic characterization uncovers novel biology.</title>
        <authorList>
            <person name="Wiegand S."/>
            <person name="Jogler M."/>
            <person name="Boedeker C."/>
            <person name="Pinto D."/>
            <person name="Vollmers J."/>
            <person name="Rivas-Marin E."/>
            <person name="Kohn T."/>
            <person name="Peeters S.H."/>
            <person name="Heuer A."/>
            <person name="Rast P."/>
            <person name="Oberbeckmann S."/>
            <person name="Bunk B."/>
            <person name="Jeske O."/>
            <person name="Meyerdierks A."/>
            <person name="Storesund J.E."/>
            <person name="Kallscheuer N."/>
            <person name="Luecker S."/>
            <person name="Lage O.M."/>
            <person name="Pohl T."/>
            <person name="Merkel B.J."/>
            <person name="Hornburger P."/>
            <person name="Mueller R.-W."/>
            <person name="Bruemmer F."/>
            <person name="Labrenz M."/>
            <person name="Spormann A.M."/>
            <person name="Op den Camp H."/>
            <person name="Overmann J."/>
            <person name="Amann R."/>
            <person name="Jetten M.S.M."/>
            <person name="Mascher T."/>
            <person name="Medema M.H."/>
            <person name="Devos D.P."/>
            <person name="Kaster A.-K."/>
            <person name="Ovreas L."/>
            <person name="Rohde M."/>
            <person name="Galperin M.Y."/>
            <person name="Jogler C."/>
        </authorList>
    </citation>
    <scope>NUCLEOTIDE SEQUENCE [LARGE SCALE GENOMIC DNA]</scope>
    <source>
        <strain evidence="1 2">Mal4</strain>
    </source>
</reference>
<evidence type="ECO:0008006" key="3">
    <source>
        <dbReference type="Google" id="ProtNLM"/>
    </source>
</evidence>
<name>A0A517ZF05_9PLAN</name>
<dbReference type="Proteomes" id="UP000320496">
    <property type="component" value="Chromosome"/>
</dbReference>
<protein>
    <recommendedName>
        <fullName evidence="3">Lipoprotein</fullName>
    </recommendedName>
</protein>
<proteinExistence type="predicted"/>
<accession>A0A517ZF05</accession>
<sequence>MKRLWILATACLIGVSGCGYPEVSPKTYELAKALYSACNRRSPEHLEKVDHLAEAARESGEITEKESQWIRNIVEQARSGEWEPAALESRQLMEDQVRG</sequence>
<dbReference type="PROSITE" id="PS51257">
    <property type="entry name" value="PROKAR_LIPOPROTEIN"/>
    <property type="match status" value="1"/>
</dbReference>
<gene>
    <name evidence="1" type="ORF">Mal4_53770</name>
</gene>
<dbReference type="RefSeq" id="WP_145372241.1">
    <property type="nucleotide sequence ID" value="NZ_CP036275.1"/>
</dbReference>
<organism evidence="1 2">
    <name type="scientific">Maioricimonas rarisocia</name>
    <dbReference type="NCBI Taxonomy" id="2528026"/>
    <lineage>
        <taxon>Bacteria</taxon>
        <taxon>Pseudomonadati</taxon>
        <taxon>Planctomycetota</taxon>
        <taxon>Planctomycetia</taxon>
        <taxon>Planctomycetales</taxon>
        <taxon>Planctomycetaceae</taxon>
        <taxon>Maioricimonas</taxon>
    </lineage>
</organism>
<evidence type="ECO:0000313" key="1">
    <source>
        <dbReference type="EMBL" id="QDU41012.1"/>
    </source>
</evidence>
<keyword evidence="2" id="KW-1185">Reference proteome</keyword>
<evidence type="ECO:0000313" key="2">
    <source>
        <dbReference type="Proteomes" id="UP000320496"/>
    </source>
</evidence>
<dbReference type="AlphaFoldDB" id="A0A517ZF05"/>
<dbReference type="OrthoDB" id="288412at2"/>
<dbReference type="KEGG" id="mri:Mal4_53770"/>